<dbReference type="EMBL" id="PUIA01000014">
    <property type="protein sequence ID" value="PQO40326.1"/>
    <property type="molecule type" value="Genomic_DNA"/>
</dbReference>
<protein>
    <recommendedName>
        <fullName evidence="4">Outer membrane lipoprotein BamD-like domain-containing protein</fullName>
    </recommendedName>
</protein>
<sequence>MMKTTTIVTLGILSTASAIGCTNFGQRDPVPPPTVFNPTGSEVSQVSYEEEGVQRGQSPEAGEATGNSWWDPTGVGAKTLEVTGNTSENKALAKNLFKQAETLYEQGMAAEGKERAAKLNEAAGLFKRAGVYAPDSAIEEDSLMYAGECYFFLDNYPEATKQYDQLVKKYQNSKHLDAVGARRFKLARYWLDRHSKERSWAIQPNFTDEQLPLFDRFGNAIKLFDLIRLDDPTGDLADDATLAAANAHFREGNFESADRFYTDLRENFPTSEHQFTAHYLGVVTKLKVYQGPEYDGKPLEEAEKLLTRIKRQFPDKTQENMKVIEKLDFDIRAAQAERLWQKAAFYDGRAEYQGAYHYYAQVIDKFPSSNMAEAAKKRIDEIKGRPGTPVPPAQFLYGWLERKKDLPIPSQTPIENIATRADDDTETR</sequence>
<feature type="chain" id="PRO_5015435296" description="Outer membrane lipoprotein BamD-like domain-containing protein" evidence="3">
    <location>
        <begin position="21"/>
        <end position="428"/>
    </location>
</feature>
<organism evidence="5 6">
    <name type="scientific">Blastopirellula marina</name>
    <dbReference type="NCBI Taxonomy" id="124"/>
    <lineage>
        <taxon>Bacteria</taxon>
        <taxon>Pseudomonadati</taxon>
        <taxon>Planctomycetota</taxon>
        <taxon>Planctomycetia</taxon>
        <taxon>Pirellulales</taxon>
        <taxon>Pirellulaceae</taxon>
        <taxon>Blastopirellula</taxon>
    </lineage>
</organism>
<feature type="compositionally biased region" description="Polar residues" evidence="2">
    <location>
        <begin position="38"/>
        <end position="47"/>
    </location>
</feature>
<feature type="domain" description="Outer membrane lipoprotein BamD-like" evidence="4">
    <location>
        <begin position="217"/>
        <end position="375"/>
    </location>
</feature>
<proteinExistence type="predicted"/>
<evidence type="ECO:0000313" key="6">
    <source>
        <dbReference type="Proteomes" id="UP000240009"/>
    </source>
</evidence>
<dbReference type="Gene3D" id="1.25.40.10">
    <property type="entry name" value="Tetratricopeptide repeat domain"/>
    <property type="match status" value="2"/>
</dbReference>
<comment type="caution">
    <text evidence="5">The sequence shown here is derived from an EMBL/GenBank/DDBJ whole genome shotgun (WGS) entry which is preliminary data.</text>
</comment>
<dbReference type="SUPFAM" id="SSF48452">
    <property type="entry name" value="TPR-like"/>
    <property type="match status" value="1"/>
</dbReference>
<dbReference type="Pfam" id="PF13174">
    <property type="entry name" value="TPR_6"/>
    <property type="match status" value="1"/>
</dbReference>
<accession>A0A2S8G791</accession>
<name>A0A2S8G791_9BACT</name>
<evidence type="ECO:0000256" key="2">
    <source>
        <dbReference type="SAM" id="MobiDB-lite"/>
    </source>
</evidence>
<evidence type="ECO:0000256" key="1">
    <source>
        <dbReference type="ARBA" id="ARBA00022729"/>
    </source>
</evidence>
<feature type="signal peptide" evidence="3">
    <location>
        <begin position="1"/>
        <end position="20"/>
    </location>
</feature>
<dbReference type="InterPro" id="IPR039565">
    <property type="entry name" value="BamD-like"/>
</dbReference>
<dbReference type="RefSeq" id="WP_105349835.1">
    <property type="nucleotide sequence ID" value="NZ_PUIA01000014.1"/>
</dbReference>
<keyword evidence="1 3" id="KW-0732">Signal</keyword>
<dbReference type="Pfam" id="PF13525">
    <property type="entry name" value="YfiO"/>
    <property type="match status" value="1"/>
</dbReference>
<evidence type="ECO:0000259" key="4">
    <source>
        <dbReference type="Pfam" id="PF13525"/>
    </source>
</evidence>
<dbReference type="InterPro" id="IPR011990">
    <property type="entry name" value="TPR-like_helical_dom_sf"/>
</dbReference>
<evidence type="ECO:0000313" key="5">
    <source>
        <dbReference type="EMBL" id="PQO40326.1"/>
    </source>
</evidence>
<dbReference type="InterPro" id="IPR019734">
    <property type="entry name" value="TPR_rpt"/>
</dbReference>
<dbReference type="AlphaFoldDB" id="A0A2S8G791"/>
<reference evidence="5 6" key="1">
    <citation type="submission" date="2018-02" db="EMBL/GenBank/DDBJ databases">
        <title>Comparative genomes isolates from brazilian mangrove.</title>
        <authorList>
            <person name="Araujo J.E."/>
            <person name="Taketani R.G."/>
            <person name="Silva M.C.P."/>
            <person name="Loureco M.V."/>
            <person name="Andreote F.D."/>
        </authorList>
    </citation>
    <scope>NUCLEOTIDE SEQUENCE [LARGE SCALE GENOMIC DNA]</scope>
    <source>
        <strain evidence="5 6">HEX-2 MGV</strain>
    </source>
</reference>
<feature type="region of interest" description="Disordered" evidence="2">
    <location>
        <begin position="38"/>
        <end position="73"/>
    </location>
</feature>
<dbReference type="OrthoDB" id="274477at2"/>
<dbReference type="Proteomes" id="UP000240009">
    <property type="component" value="Unassembled WGS sequence"/>
</dbReference>
<dbReference type="PROSITE" id="PS51257">
    <property type="entry name" value="PROKAR_LIPOPROTEIN"/>
    <property type="match status" value="1"/>
</dbReference>
<evidence type="ECO:0000256" key="3">
    <source>
        <dbReference type="SAM" id="SignalP"/>
    </source>
</evidence>
<feature type="region of interest" description="Disordered" evidence="2">
    <location>
        <begin position="409"/>
        <end position="428"/>
    </location>
</feature>
<gene>
    <name evidence="5" type="ORF">C5Y96_01770</name>
</gene>